<dbReference type="KEGG" id="cvn:111102521"/>
<dbReference type="RefSeq" id="XP_022291017.1">
    <property type="nucleotide sequence ID" value="XM_022435309.1"/>
</dbReference>
<accession>A0A8B8AHM9</accession>
<feature type="chain" id="PRO_5034341911" evidence="1">
    <location>
        <begin position="18"/>
        <end position="289"/>
    </location>
</feature>
<feature type="signal peptide" evidence="1">
    <location>
        <begin position="1"/>
        <end position="17"/>
    </location>
</feature>
<name>A0A8B8AHM9_CRAVI</name>
<dbReference type="GeneID" id="111102521"/>
<evidence type="ECO:0000256" key="1">
    <source>
        <dbReference type="SAM" id="SignalP"/>
    </source>
</evidence>
<dbReference type="OrthoDB" id="6140278at2759"/>
<proteinExistence type="predicted"/>
<keyword evidence="2" id="KW-1185">Reference proteome</keyword>
<organism evidence="2 3">
    <name type="scientific">Crassostrea virginica</name>
    <name type="common">Eastern oyster</name>
    <dbReference type="NCBI Taxonomy" id="6565"/>
    <lineage>
        <taxon>Eukaryota</taxon>
        <taxon>Metazoa</taxon>
        <taxon>Spiralia</taxon>
        <taxon>Lophotrochozoa</taxon>
        <taxon>Mollusca</taxon>
        <taxon>Bivalvia</taxon>
        <taxon>Autobranchia</taxon>
        <taxon>Pteriomorphia</taxon>
        <taxon>Ostreida</taxon>
        <taxon>Ostreoidea</taxon>
        <taxon>Ostreidae</taxon>
        <taxon>Crassostrea</taxon>
    </lineage>
</organism>
<sequence>MDKTLIFVAFCLSAVSARFPPVCELECISGFIGDIAECRTDFPYRPGTPNKDLKMCLLEIEHDRNVCMVMNRDPLCKQMAPMAFLHKPFIMDLNQPKTTITPMTTTTTTTTTPPPRTAAPIQNIPVMSQPSQSPNRLIHLYVDQSNNPPQYRHHGLVGKPSNSFLSPVALEPMPMQPPAGLTVAEIHRHNRIQNMIQRTVPQAMNTRPLPSPRKMQLPDRPLPKQMQLPGQTPQPINVQHYQQPQSIVRTNPRIIQRRLTVYKLAKAYEPSPINRPVQPSFTAHFNYAG</sequence>
<evidence type="ECO:0000313" key="3">
    <source>
        <dbReference type="RefSeq" id="XP_022291017.1"/>
    </source>
</evidence>
<evidence type="ECO:0000313" key="2">
    <source>
        <dbReference type="Proteomes" id="UP000694844"/>
    </source>
</evidence>
<dbReference type="AlphaFoldDB" id="A0A8B8AHM9"/>
<keyword evidence="1" id="KW-0732">Signal</keyword>
<dbReference type="Proteomes" id="UP000694844">
    <property type="component" value="Chromosome 7"/>
</dbReference>
<gene>
    <name evidence="3" type="primary">LOC111102521</name>
</gene>
<reference evidence="3" key="1">
    <citation type="submission" date="2025-08" db="UniProtKB">
        <authorList>
            <consortium name="RefSeq"/>
        </authorList>
    </citation>
    <scope>IDENTIFICATION</scope>
    <source>
        <tissue evidence="3">Whole sample</tissue>
    </source>
</reference>
<protein>
    <submittedName>
        <fullName evidence="3">Rho GTPase-activating protein gacII-like isoform X1</fullName>
    </submittedName>
</protein>